<evidence type="ECO:0000313" key="5">
    <source>
        <dbReference type="WBParaSite" id="EVEC_0000187301-mRNA-1"/>
    </source>
</evidence>
<dbReference type="InterPro" id="IPR029444">
    <property type="entry name" value="INTS5_C"/>
</dbReference>
<dbReference type="OrthoDB" id="69088at2759"/>
<sequence length="1025" mass="116195">MELKRAVEEDVNVIYGKVPPVWACRTVASLVDPAKAVFKSIPQSRSAVLHYLGLLTHESVYLYFNAKGKPHLGSLLKDYFGLNYSSVIGTDIGNSEKAVEILSAEIIDFLNSTNLKSAALEIFKFGCSLFVEICQFNYKHLIVKQAGRATPVVLLPLFESCPAISSVMRLVDTANLMLLRIDPELCLSIILDISRHGFSFDWVWLHIAYVFLNASKFSAYIIPHILKVGANDFRQYVLEVHKQQENNPVAVVEMHETHRHKFLSLSEVFNFLSSKGFAELESVTREALVKGMEALEDAEDGDKLISETADFTLAFLFKLLTNSADVLRYLVEHAFDIVTSAGVMNVAKQLALINKQCVLPNLRNMDSYNAFFQQMVFAVKGPALTRIFELAYPFAFDERVYEEASRENRSLCDAMKDGAFAILEEIVGTLLITIHDQVLFNITECGILMRLGCDTKKLDECISGALVAGPRAPFFIRYLHAFCLVAGPAKSWEVVARFIIKAEDEEQVGFNFLLYSIQLLFMVFFLDFELICATDHYYAVSSKDNTSEPELLDYAVDVRWIENLRILNEWSKLAKEHHPVKITRFIDYFQAVLFYRFEMGKNAGQLLCDALRFTIDELYRMREVKKRKDSLDYESNKITIINAVCGLAHSLTPMPVQPPKYTFKMCAQFASLFVELLKDVGDVMQSAALSLFNNTCAAITDVLRCQLLYIREQFIIHLLDEVLAQADSLFGGGSLNVWETEENFASGCAKSNLPQYCSSFDTEYESLFDQARKIPLSSLKPSQMAHSGKIGKGARKKQESRFKALTLSDRICKDALTNGFVWDDWEFERESTPRLAFLCLLFLGGMFRYIAVAKRVAEIPVVWDIMFALADVHPCLWFCFPIMKAIFASVLIQFENNSDQKAKPSKEILHLLHKWCTLGFKGKMLPASLAKVFDVVVEVKHREGFVILLEVWKYFAVLLNEDNSHPVAILNSLFDRATNGAKEPLQVDCSRFKDMCRVVIQRNIDRLGYIFPSVFAEEISKLAIQ</sequence>
<reference evidence="5" key="1">
    <citation type="submission" date="2017-02" db="UniProtKB">
        <authorList>
            <consortium name="WormBaseParasite"/>
        </authorList>
    </citation>
    <scope>IDENTIFICATION</scope>
</reference>
<dbReference type="InterPro" id="IPR040316">
    <property type="entry name" value="INTS5"/>
</dbReference>
<protein>
    <submittedName>
        <fullName evidence="5">INTS5_N domain-containing protein</fullName>
    </submittedName>
</protein>
<dbReference type="GO" id="GO:0034472">
    <property type="term" value="P:snRNA 3'-end processing"/>
    <property type="evidence" value="ECO:0007669"/>
    <property type="project" value="TreeGrafter"/>
</dbReference>
<evidence type="ECO:0000313" key="3">
    <source>
        <dbReference type="EMBL" id="VDD86438.1"/>
    </source>
</evidence>
<dbReference type="STRING" id="51028.A0A0N4UWJ9"/>
<name>A0A0N4UWJ9_ENTVE</name>
<proteinExistence type="predicted"/>
<feature type="domain" description="Integrator complex subunit 5 C-terminal" evidence="2">
    <location>
        <begin position="804"/>
        <end position="1007"/>
    </location>
</feature>
<dbReference type="GO" id="GO:0032039">
    <property type="term" value="C:integrator complex"/>
    <property type="evidence" value="ECO:0007669"/>
    <property type="project" value="InterPro"/>
</dbReference>
<feature type="domain" description="Integrator complex subunit 5 N-terminal" evidence="1">
    <location>
        <begin position="28"/>
        <end position="235"/>
    </location>
</feature>
<evidence type="ECO:0000313" key="4">
    <source>
        <dbReference type="Proteomes" id="UP000274131"/>
    </source>
</evidence>
<dbReference type="EMBL" id="UXUI01007232">
    <property type="protein sequence ID" value="VDD86438.1"/>
    <property type="molecule type" value="Genomic_DNA"/>
</dbReference>
<dbReference type="AlphaFoldDB" id="A0A0N4UWJ9"/>
<dbReference type="WBParaSite" id="EVEC_0000187301-mRNA-1">
    <property type="protein sequence ID" value="EVEC_0000187301-mRNA-1"/>
    <property type="gene ID" value="EVEC_0000187301"/>
</dbReference>
<feature type="domain" description="Integrator complex subunit 5 C-terminal" evidence="2">
    <location>
        <begin position="261"/>
        <end position="798"/>
    </location>
</feature>
<organism evidence="5">
    <name type="scientific">Enterobius vermicularis</name>
    <name type="common">Human pinworm</name>
    <dbReference type="NCBI Taxonomy" id="51028"/>
    <lineage>
        <taxon>Eukaryota</taxon>
        <taxon>Metazoa</taxon>
        <taxon>Ecdysozoa</taxon>
        <taxon>Nematoda</taxon>
        <taxon>Chromadorea</taxon>
        <taxon>Rhabditida</taxon>
        <taxon>Spirurina</taxon>
        <taxon>Oxyuridomorpha</taxon>
        <taxon>Oxyuroidea</taxon>
        <taxon>Oxyuridae</taxon>
        <taxon>Enterobius</taxon>
    </lineage>
</organism>
<accession>A0A0N4UWJ9</accession>
<evidence type="ECO:0000259" key="2">
    <source>
        <dbReference type="Pfam" id="PF14838"/>
    </source>
</evidence>
<gene>
    <name evidence="3" type="ORF">EVEC_LOCUS1581</name>
</gene>
<reference evidence="3 4" key="2">
    <citation type="submission" date="2018-10" db="EMBL/GenBank/DDBJ databases">
        <authorList>
            <consortium name="Pathogen Informatics"/>
        </authorList>
    </citation>
    <scope>NUCLEOTIDE SEQUENCE [LARGE SCALE GENOMIC DNA]</scope>
</reference>
<dbReference type="PANTHER" id="PTHR31697:SF2">
    <property type="entry name" value="INTEGRATOR COMPLEX SUBUNIT 5"/>
    <property type="match status" value="1"/>
</dbReference>
<dbReference type="InterPro" id="IPR029445">
    <property type="entry name" value="INTS5_N"/>
</dbReference>
<evidence type="ECO:0000259" key="1">
    <source>
        <dbReference type="Pfam" id="PF14837"/>
    </source>
</evidence>
<keyword evidence="4" id="KW-1185">Reference proteome</keyword>
<dbReference type="Pfam" id="PF14837">
    <property type="entry name" value="INTS5_N"/>
    <property type="match status" value="1"/>
</dbReference>
<dbReference type="Proteomes" id="UP000274131">
    <property type="component" value="Unassembled WGS sequence"/>
</dbReference>
<dbReference type="Pfam" id="PF14838">
    <property type="entry name" value="INTS5_C"/>
    <property type="match status" value="2"/>
</dbReference>
<dbReference type="PANTHER" id="PTHR31697">
    <property type="entry name" value="INTEGRATOR COMPLEX SUBUNIT 5"/>
    <property type="match status" value="1"/>
</dbReference>